<keyword evidence="7" id="KW-0456">Lyase</keyword>
<gene>
    <name evidence="10" type="ORF">FSB_LOCUS11166</name>
</gene>
<dbReference type="FunFam" id="3.20.19.10:FF:000001">
    <property type="entry name" value="Aconitate hydratase"/>
    <property type="match status" value="1"/>
</dbReference>
<comment type="similarity">
    <text evidence="2">Belongs to the aconitase/IPM isomerase family.</text>
</comment>
<dbReference type="GO" id="GO:0046872">
    <property type="term" value="F:metal ion binding"/>
    <property type="evidence" value="ECO:0007669"/>
    <property type="project" value="UniProtKB-KW"/>
</dbReference>
<dbReference type="InterPro" id="IPR015931">
    <property type="entry name" value="Acnase/IPM_dHydase_lsu_aba_1/3"/>
</dbReference>
<dbReference type="InterPro" id="IPR001030">
    <property type="entry name" value="Acoase/IPM_deHydtase_lsu_aba"/>
</dbReference>
<dbReference type="SUPFAM" id="SSF52016">
    <property type="entry name" value="LeuD/IlvD-like"/>
    <property type="match status" value="1"/>
</dbReference>
<dbReference type="GO" id="GO:0043436">
    <property type="term" value="P:oxoacid metabolic process"/>
    <property type="evidence" value="ECO:0007669"/>
    <property type="project" value="UniProtKB-ARBA"/>
</dbReference>
<dbReference type="Pfam" id="PF02338">
    <property type="entry name" value="OTU"/>
    <property type="match status" value="1"/>
</dbReference>
<evidence type="ECO:0000313" key="10">
    <source>
        <dbReference type="EMBL" id="SPC83284.1"/>
    </source>
</evidence>
<dbReference type="PROSITE" id="PS50802">
    <property type="entry name" value="OTU"/>
    <property type="match status" value="1"/>
</dbReference>
<dbReference type="Gene3D" id="3.90.70.80">
    <property type="match status" value="1"/>
</dbReference>
<evidence type="ECO:0000256" key="2">
    <source>
        <dbReference type="ARBA" id="ARBA00007185"/>
    </source>
</evidence>
<evidence type="ECO:0000256" key="6">
    <source>
        <dbReference type="ARBA" id="ARBA00023014"/>
    </source>
</evidence>
<evidence type="ECO:0000256" key="5">
    <source>
        <dbReference type="ARBA" id="ARBA00023004"/>
    </source>
</evidence>
<dbReference type="InterPro" id="IPR000573">
    <property type="entry name" value="AconitaseA/IPMdHydase_ssu_swvl"/>
</dbReference>
<dbReference type="InterPro" id="IPR006249">
    <property type="entry name" value="Aconitase/IRP2"/>
</dbReference>
<reference evidence="10" key="1">
    <citation type="submission" date="2018-02" db="EMBL/GenBank/DDBJ databases">
        <authorList>
            <person name="Cohen D.B."/>
            <person name="Kent A.D."/>
        </authorList>
    </citation>
    <scope>NUCLEOTIDE SEQUENCE</scope>
</reference>
<dbReference type="SUPFAM" id="SSF53732">
    <property type="entry name" value="Aconitase iron-sulfur domain"/>
    <property type="match status" value="1"/>
</dbReference>
<dbReference type="InterPro" id="IPR044137">
    <property type="entry name" value="AcnA_IRP_Swivel"/>
</dbReference>
<dbReference type="InterPro" id="IPR038765">
    <property type="entry name" value="Papain-like_cys_pep_sf"/>
</dbReference>
<dbReference type="FunFam" id="3.90.70.80:FF:000017">
    <property type="entry name" value="ubiquitin thioesterase OTU1"/>
    <property type="match status" value="1"/>
</dbReference>
<dbReference type="InterPro" id="IPR036008">
    <property type="entry name" value="Aconitase_4Fe-4S_dom"/>
</dbReference>
<keyword evidence="3" id="KW-0004">4Fe-4S</keyword>
<dbReference type="CDD" id="cd22793">
    <property type="entry name" value="OTU_plant_OTU1_2-like"/>
    <property type="match status" value="1"/>
</dbReference>
<dbReference type="Gene3D" id="6.10.190.10">
    <property type="match status" value="1"/>
</dbReference>
<name>A0A2N9F938_FAGSY</name>
<accession>A0A2N9F938</accession>
<dbReference type="EMBL" id="OIVN01000635">
    <property type="protein sequence ID" value="SPC83284.1"/>
    <property type="molecule type" value="Genomic_DNA"/>
</dbReference>
<sequence length="698" mass="76313">MEGIVVRRVIPSDNSCLFNAVGYVMDHDKHKASELRQVIAATVSSDPTKYSEAFLGKPNAEYCAWILDSEKWGGAIELSILADYYGREIAAYDIQTTRCDLYGQENKYSERVMLIYDGLHYDALAMSPFEGAPEEFDQTIFAVQDRTIGPVEGLALNYVKEQHSQDVTVTTDTGKSLTCTARFDTEGFAVPKEEQDKVAKFSFHGQPAELKHGSVVIAAITSCTKTSNPSVMLGAGLVAKKACELGLQVKPWIKTSLAPGSGVVTKYLLQSGLQKHLNLQGFNIVGYGCTILGILGNLMNQSLLQFQKMVLVLLGFQSTSYFSSFSLADIIAAAVLFGNRNFEGHVHALTRANYLASPPLVVAYALAGTVNIDFDKEPIGTGKDGKSVYFKEIWPSNEEIAEVVQTSVLPDMFKSTYEAITKGNPMWNQLSVPSSTLYSWDPDSTYIHEPPYFKDMTMDPPGPHGVKDAFCLLKFGDSITTDHISLAGSIHKDSPAAKYLLKRGVDYKDFNSYGSRRGNDEVMARGTFANIRLVNRLLNGEVGPKTIHIPTGEKLYVFDAAMRYKAAGQGTIVLAGAEYGSGSSRDWAAKGPALLGVKAVIAKSFERIHRSNLVGMGIIPLSFKPGEDADTLGLTGYERHTIDLPSKISEIRPGQDVTVTTDSGKSFTCTARFDTEVELAYFDHGGILPYVIRNLSKQ</sequence>
<comment type="cofactor">
    <cofactor evidence="1">
        <name>[4Fe-4S] cluster</name>
        <dbReference type="ChEBI" id="CHEBI:49883"/>
    </cofactor>
</comment>
<keyword evidence="4" id="KW-0479">Metal-binding</keyword>
<dbReference type="GO" id="GO:0016836">
    <property type="term" value="F:hydro-lyase activity"/>
    <property type="evidence" value="ECO:0007669"/>
    <property type="project" value="UniProtKB-ARBA"/>
</dbReference>
<dbReference type="GO" id="GO:0051539">
    <property type="term" value="F:4 iron, 4 sulfur cluster binding"/>
    <property type="evidence" value="ECO:0007669"/>
    <property type="project" value="UniProtKB-KW"/>
</dbReference>
<evidence type="ECO:0000256" key="3">
    <source>
        <dbReference type="ARBA" id="ARBA00022485"/>
    </source>
</evidence>
<evidence type="ECO:0000256" key="8">
    <source>
        <dbReference type="ARBA" id="ARBA00029682"/>
    </source>
</evidence>
<evidence type="ECO:0000256" key="4">
    <source>
        <dbReference type="ARBA" id="ARBA00022723"/>
    </source>
</evidence>
<dbReference type="Pfam" id="PF00330">
    <property type="entry name" value="Aconitase"/>
    <property type="match status" value="1"/>
</dbReference>
<keyword evidence="5" id="KW-0408">Iron</keyword>
<dbReference type="Gene3D" id="3.30.499.10">
    <property type="entry name" value="Aconitase, domain 3"/>
    <property type="match status" value="1"/>
</dbReference>
<evidence type="ECO:0000256" key="1">
    <source>
        <dbReference type="ARBA" id="ARBA00001966"/>
    </source>
</evidence>
<evidence type="ECO:0000259" key="9">
    <source>
        <dbReference type="PROSITE" id="PS50802"/>
    </source>
</evidence>
<dbReference type="InterPro" id="IPR015928">
    <property type="entry name" value="Aconitase/3IPM_dehydase_swvl"/>
</dbReference>
<feature type="domain" description="OTU" evidence="9">
    <location>
        <begin position="5"/>
        <end position="127"/>
    </location>
</feature>
<dbReference type="SUPFAM" id="SSF54001">
    <property type="entry name" value="Cysteine proteinases"/>
    <property type="match status" value="1"/>
</dbReference>
<organism evidence="10">
    <name type="scientific">Fagus sylvatica</name>
    <name type="common">Beechnut</name>
    <dbReference type="NCBI Taxonomy" id="28930"/>
    <lineage>
        <taxon>Eukaryota</taxon>
        <taxon>Viridiplantae</taxon>
        <taxon>Streptophyta</taxon>
        <taxon>Embryophyta</taxon>
        <taxon>Tracheophyta</taxon>
        <taxon>Spermatophyta</taxon>
        <taxon>Magnoliopsida</taxon>
        <taxon>eudicotyledons</taxon>
        <taxon>Gunneridae</taxon>
        <taxon>Pentapetalae</taxon>
        <taxon>rosids</taxon>
        <taxon>fabids</taxon>
        <taxon>Fagales</taxon>
        <taxon>Fagaceae</taxon>
        <taxon>Fagus</taxon>
    </lineage>
</organism>
<keyword evidence="6" id="KW-0411">Iron-sulfur</keyword>
<dbReference type="PANTHER" id="PTHR11670">
    <property type="entry name" value="ACONITASE/IRON-RESPONSIVE ELEMENT FAMILY MEMBER"/>
    <property type="match status" value="1"/>
</dbReference>
<dbReference type="Gene3D" id="3.20.19.10">
    <property type="entry name" value="Aconitase, domain 4"/>
    <property type="match status" value="1"/>
</dbReference>
<protein>
    <recommendedName>
        <fullName evidence="8">Citrate hydro-lyase</fullName>
    </recommendedName>
</protein>
<dbReference type="Pfam" id="PF00694">
    <property type="entry name" value="Aconitase_C"/>
    <property type="match status" value="1"/>
</dbReference>
<dbReference type="AlphaFoldDB" id="A0A2N9F938"/>
<evidence type="ECO:0000256" key="7">
    <source>
        <dbReference type="ARBA" id="ARBA00023239"/>
    </source>
</evidence>
<proteinExistence type="inferred from homology"/>
<dbReference type="InterPro" id="IPR003323">
    <property type="entry name" value="OTU_dom"/>
</dbReference>
<dbReference type="CDD" id="cd01580">
    <property type="entry name" value="AcnA_IRP_Swivel"/>
    <property type="match status" value="1"/>
</dbReference>